<dbReference type="InterPro" id="IPR011095">
    <property type="entry name" value="Dala_Dala_lig_C"/>
</dbReference>
<dbReference type="Gene3D" id="3.40.50.20">
    <property type="match status" value="1"/>
</dbReference>
<dbReference type="PROSITE" id="PS50975">
    <property type="entry name" value="ATP_GRASP"/>
    <property type="match status" value="1"/>
</dbReference>
<evidence type="ECO:0000256" key="4">
    <source>
        <dbReference type="ARBA" id="ARBA00004496"/>
    </source>
</evidence>
<evidence type="ECO:0000256" key="3">
    <source>
        <dbReference type="ARBA" id="ARBA00003921"/>
    </source>
</evidence>
<comment type="cofactor">
    <cofactor evidence="2">
        <name>Mg(2+)</name>
        <dbReference type="ChEBI" id="CHEBI:18420"/>
    </cofactor>
</comment>
<keyword evidence="13 16" id="KW-0573">Peptidoglycan synthesis</keyword>
<evidence type="ECO:0000313" key="20">
    <source>
        <dbReference type="Proteomes" id="UP000626370"/>
    </source>
</evidence>
<evidence type="ECO:0000256" key="13">
    <source>
        <dbReference type="ARBA" id="ARBA00022984"/>
    </source>
</evidence>
<dbReference type="HAMAP" id="MF_00047">
    <property type="entry name" value="Dala_Dala_lig"/>
    <property type="match status" value="1"/>
</dbReference>
<dbReference type="Gene3D" id="3.30.470.20">
    <property type="entry name" value="ATP-grasp fold, B domain"/>
    <property type="match status" value="1"/>
</dbReference>
<evidence type="ECO:0000256" key="15">
    <source>
        <dbReference type="ARBA" id="ARBA00047614"/>
    </source>
</evidence>
<name>A0ABQ3J0S4_9GAMM</name>
<dbReference type="InterPro" id="IPR011127">
    <property type="entry name" value="Dala_Dala_lig_N"/>
</dbReference>
<comment type="catalytic activity">
    <reaction evidence="15 16">
        <text>2 D-alanine + ATP = D-alanyl-D-alanine + ADP + phosphate + H(+)</text>
        <dbReference type="Rhea" id="RHEA:11224"/>
        <dbReference type="ChEBI" id="CHEBI:15378"/>
        <dbReference type="ChEBI" id="CHEBI:30616"/>
        <dbReference type="ChEBI" id="CHEBI:43474"/>
        <dbReference type="ChEBI" id="CHEBI:57416"/>
        <dbReference type="ChEBI" id="CHEBI:57822"/>
        <dbReference type="ChEBI" id="CHEBI:456216"/>
        <dbReference type="EC" id="6.3.2.4"/>
    </reaction>
</comment>
<evidence type="ECO:0000256" key="10">
    <source>
        <dbReference type="ARBA" id="ARBA00022741"/>
    </source>
</evidence>
<evidence type="ECO:0000256" key="16">
    <source>
        <dbReference type="HAMAP-Rule" id="MF_00047"/>
    </source>
</evidence>
<evidence type="ECO:0000256" key="8">
    <source>
        <dbReference type="ARBA" id="ARBA00022490"/>
    </source>
</evidence>
<dbReference type="InterPro" id="IPR016185">
    <property type="entry name" value="PreATP-grasp_dom_sf"/>
</dbReference>
<keyword evidence="12 16" id="KW-0133">Cell shape</keyword>
<comment type="subcellular location">
    <subcellularLocation>
        <location evidence="4 16">Cytoplasm</location>
    </subcellularLocation>
</comment>
<feature type="domain" description="ATP-grasp" evidence="18">
    <location>
        <begin position="105"/>
        <end position="304"/>
    </location>
</feature>
<dbReference type="NCBIfam" id="TIGR01205">
    <property type="entry name" value="D_ala_D_alaTIGR"/>
    <property type="match status" value="1"/>
</dbReference>
<evidence type="ECO:0000256" key="17">
    <source>
        <dbReference type="PROSITE-ProRule" id="PRU00409"/>
    </source>
</evidence>
<dbReference type="Proteomes" id="UP000626370">
    <property type="component" value="Unassembled WGS sequence"/>
</dbReference>
<organism evidence="19 20">
    <name type="scientific">Thalassotalea profundi</name>
    <dbReference type="NCBI Taxonomy" id="2036687"/>
    <lineage>
        <taxon>Bacteria</taxon>
        <taxon>Pseudomonadati</taxon>
        <taxon>Pseudomonadota</taxon>
        <taxon>Gammaproteobacteria</taxon>
        <taxon>Alteromonadales</taxon>
        <taxon>Colwelliaceae</taxon>
        <taxon>Thalassotalea</taxon>
    </lineage>
</organism>
<evidence type="ECO:0000313" key="19">
    <source>
        <dbReference type="EMBL" id="GHE95136.1"/>
    </source>
</evidence>
<dbReference type="InterPro" id="IPR000291">
    <property type="entry name" value="D-Ala_lig_Van_CS"/>
</dbReference>
<keyword evidence="9 16" id="KW-0436">Ligase</keyword>
<comment type="cofactor">
    <cofactor evidence="1">
        <name>Mn(2+)</name>
        <dbReference type="ChEBI" id="CHEBI:29035"/>
    </cofactor>
</comment>
<sequence length="323" mass="35175">MTNVFNEKIAVLYGGNSAEREVSLRSGAAVAKALEQAGFKVELIDTKDYCLSDLSQQSIDRVFIALHGRGGEDGCVQGALEYMQIPYTGSSVLGSALSMDKIRSKQIWQALKLPTAGFEIVSRNNYQSSKAKGVLARLGGVVMVKPANEGSSIGMAKADSEELLDSALNAAFEFDNEILVESWIDGPEYTVSILGEQALPAIRMETPNEFYDYQAKYQSTTTQYHCPSGLSADEENELQSLALAAFKATGASGWGRVDVMRTLEGQWQLLEVNTVPGMTETSLVPKAAKVFGLNFVELVTRIVELSKETYKKPNNELSEEDAL</sequence>
<dbReference type="InterPro" id="IPR005905">
    <property type="entry name" value="D_ala_D_ala"/>
</dbReference>
<dbReference type="EMBL" id="BNAH01000010">
    <property type="protein sequence ID" value="GHE95136.1"/>
    <property type="molecule type" value="Genomic_DNA"/>
</dbReference>
<evidence type="ECO:0000256" key="7">
    <source>
        <dbReference type="ARBA" id="ARBA00012216"/>
    </source>
</evidence>
<evidence type="ECO:0000256" key="14">
    <source>
        <dbReference type="ARBA" id="ARBA00023316"/>
    </source>
</evidence>
<dbReference type="EC" id="6.3.2.4" evidence="7 16"/>
<dbReference type="SMART" id="SM01209">
    <property type="entry name" value="GARS_A"/>
    <property type="match status" value="1"/>
</dbReference>
<keyword evidence="8 16" id="KW-0963">Cytoplasm</keyword>
<accession>A0ABQ3J0S4</accession>
<dbReference type="PROSITE" id="PS00843">
    <property type="entry name" value="DALA_DALA_LIGASE_1"/>
    <property type="match status" value="1"/>
</dbReference>
<comment type="similarity">
    <text evidence="6 16">Belongs to the D-alanine--D-alanine ligase family.</text>
</comment>
<keyword evidence="11 17" id="KW-0067">ATP-binding</keyword>
<evidence type="ECO:0000256" key="5">
    <source>
        <dbReference type="ARBA" id="ARBA00004752"/>
    </source>
</evidence>
<dbReference type="GO" id="GO:0016874">
    <property type="term" value="F:ligase activity"/>
    <property type="evidence" value="ECO:0007669"/>
    <property type="project" value="UniProtKB-KW"/>
</dbReference>
<evidence type="ECO:0000256" key="2">
    <source>
        <dbReference type="ARBA" id="ARBA00001946"/>
    </source>
</evidence>
<dbReference type="InterPro" id="IPR013815">
    <property type="entry name" value="ATP_grasp_subdomain_1"/>
</dbReference>
<evidence type="ECO:0000256" key="1">
    <source>
        <dbReference type="ARBA" id="ARBA00001936"/>
    </source>
</evidence>
<evidence type="ECO:0000256" key="6">
    <source>
        <dbReference type="ARBA" id="ARBA00010871"/>
    </source>
</evidence>
<comment type="function">
    <text evidence="3 16">Cell wall formation.</text>
</comment>
<evidence type="ECO:0000259" key="18">
    <source>
        <dbReference type="PROSITE" id="PS50975"/>
    </source>
</evidence>
<dbReference type="PANTHER" id="PTHR23132">
    <property type="entry name" value="D-ALANINE--D-ALANINE LIGASE"/>
    <property type="match status" value="1"/>
</dbReference>
<protein>
    <recommendedName>
        <fullName evidence="7 16">D-alanine--D-alanine ligase</fullName>
        <ecNumber evidence="7 16">6.3.2.4</ecNumber>
    </recommendedName>
    <alternativeName>
        <fullName evidence="16">D-Ala-D-Ala ligase</fullName>
    </alternativeName>
    <alternativeName>
        <fullName evidence="16">D-alanylalanine synthetase</fullName>
    </alternativeName>
</protein>
<dbReference type="RefSeq" id="WP_189378667.1">
    <property type="nucleotide sequence ID" value="NZ_BNAH01000010.1"/>
</dbReference>
<reference evidence="20" key="1">
    <citation type="journal article" date="2019" name="Int. J. Syst. Evol. Microbiol.">
        <title>The Global Catalogue of Microorganisms (GCM) 10K type strain sequencing project: providing services to taxonomists for standard genome sequencing and annotation.</title>
        <authorList>
            <consortium name="The Broad Institute Genomics Platform"/>
            <consortium name="The Broad Institute Genome Sequencing Center for Infectious Disease"/>
            <person name="Wu L."/>
            <person name="Ma J."/>
        </authorList>
    </citation>
    <scope>NUCLEOTIDE SEQUENCE [LARGE SCALE GENOMIC DNA]</scope>
    <source>
        <strain evidence="20">CGMCC 1.15922</strain>
    </source>
</reference>
<keyword evidence="14 16" id="KW-0961">Cell wall biogenesis/degradation</keyword>
<dbReference type="Pfam" id="PF07478">
    <property type="entry name" value="Dala_Dala_lig_C"/>
    <property type="match status" value="1"/>
</dbReference>
<comment type="caution">
    <text evidence="19">The sequence shown here is derived from an EMBL/GenBank/DDBJ whole genome shotgun (WGS) entry which is preliminary data.</text>
</comment>
<evidence type="ECO:0000256" key="9">
    <source>
        <dbReference type="ARBA" id="ARBA00022598"/>
    </source>
</evidence>
<keyword evidence="20" id="KW-1185">Reference proteome</keyword>
<dbReference type="Pfam" id="PF01820">
    <property type="entry name" value="Dala_Dala_lig_N"/>
    <property type="match status" value="2"/>
</dbReference>
<dbReference type="NCBIfam" id="NF002378">
    <property type="entry name" value="PRK01372.1"/>
    <property type="match status" value="1"/>
</dbReference>
<proteinExistence type="inferred from homology"/>
<gene>
    <name evidence="19" type="primary">ddlB</name>
    <name evidence="16" type="synonym">ddl</name>
    <name evidence="19" type="ORF">GCM10011501_25830</name>
</gene>
<evidence type="ECO:0000256" key="11">
    <source>
        <dbReference type="ARBA" id="ARBA00022840"/>
    </source>
</evidence>
<evidence type="ECO:0000256" key="12">
    <source>
        <dbReference type="ARBA" id="ARBA00022960"/>
    </source>
</evidence>
<dbReference type="InterPro" id="IPR011761">
    <property type="entry name" value="ATP-grasp"/>
</dbReference>
<comment type="pathway">
    <text evidence="5 16">Cell wall biogenesis; peptidoglycan biosynthesis.</text>
</comment>
<dbReference type="SUPFAM" id="SSF52440">
    <property type="entry name" value="PreATP-grasp domain"/>
    <property type="match status" value="1"/>
</dbReference>
<dbReference type="SUPFAM" id="SSF56059">
    <property type="entry name" value="Glutathione synthetase ATP-binding domain-like"/>
    <property type="match status" value="1"/>
</dbReference>
<dbReference type="PROSITE" id="PS00844">
    <property type="entry name" value="DALA_DALA_LIGASE_2"/>
    <property type="match status" value="1"/>
</dbReference>
<dbReference type="Gene3D" id="3.30.1490.20">
    <property type="entry name" value="ATP-grasp fold, A domain"/>
    <property type="match status" value="1"/>
</dbReference>
<dbReference type="PIRSF" id="PIRSF039102">
    <property type="entry name" value="Ddl/VanB"/>
    <property type="match status" value="1"/>
</dbReference>
<dbReference type="PANTHER" id="PTHR23132:SF23">
    <property type="entry name" value="D-ALANINE--D-ALANINE LIGASE B"/>
    <property type="match status" value="1"/>
</dbReference>
<keyword evidence="10 17" id="KW-0547">Nucleotide-binding</keyword>